<name>A0A6A7W815_9BACT</name>
<evidence type="ECO:0000256" key="3">
    <source>
        <dbReference type="SAM" id="MobiDB-lite"/>
    </source>
</evidence>
<dbReference type="PANTHER" id="PTHR30023:SF0">
    <property type="entry name" value="PENICILLIN-SENSITIVE CARBOXYPEPTIDASE A"/>
    <property type="match status" value="1"/>
</dbReference>
<dbReference type="PRINTS" id="PR00922">
    <property type="entry name" value="DADACBPTASE3"/>
</dbReference>
<dbReference type="GO" id="GO:0000270">
    <property type="term" value="P:peptidoglycan metabolic process"/>
    <property type="evidence" value="ECO:0007669"/>
    <property type="project" value="TreeGrafter"/>
</dbReference>
<dbReference type="GO" id="GO:0006508">
    <property type="term" value="P:proteolysis"/>
    <property type="evidence" value="ECO:0007669"/>
    <property type="project" value="InterPro"/>
</dbReference>
<dbReference type="Pfam" id="PF02113">
    <property type="entry name" value="Peptidase_S13"/>
    <property type="match status" value="2"/>
</dbReference>
<dbReference type="Gene3D" id="3.40.710.10">
    <property type="entry name" value="DD-peptidase/beta-lactamase superfamily"/>
    <property type="match status" value="2"/>
</dbReference>
<dbReference type="NCBIfam" id="TIGR00666">
    <property type="entry name" value="PBP4"/>
    <property type="match status" value="1"/>
</dbReference>
<comment type="caution">
    <text evidence="4">The sequence shown here is derived from an EMBL/GenBank/DDBJ whole genome shotgun (WGS) entry which is preliminary data.</text>
</comment>
<protein>
    <submittedName>
        <fullName evidence="4">D-alanyl-D-alanine carboxypeptidase/D-alanyl-D-alanine-endopeptidase</fullName>
        <ecNumber evidence="4">3.4.16.4</ecNumber>
    </submittedName>
</protein>
<evidence type="ECO:0000313" key="5">
    <source>
        <dbReference type="Proteomes" id="UP000384372"/>
    </source>
</evidence>
<dbReference type="EC" id="3.4.16.4" evidence="4"/>
<dbReference type="InterPro" id="IPR000667">
    <property type="entry name" value="Peptidase_S13"/>
</dbReference>
<dbReference type="EMBL" id="VZAD01000013">
    <property type="protein sequence ID" value="MQP10585.1"/>
    <property type="molecule type" value="Genomic_DNA"/>
</dbReference>
<keyword evidence="2 4" id="KW-0378">Hydrolase</keyword>
<dbReference type="SUPFAM" id="SSF56601">
    <property type="entry name" value="beta-lactamase/transpeptidase-like"/>
    <property type="match status" value="1"/>
</dbReference>
<sequence>MLSLPVGAQNVKKSAAPLMAGEEEVVEDRDESEAAADTLCADSIAADSLAVDSITAGGLRLPWPENVRHGLDRLLQNDMFETSQVAIMVWDLQADSCIYRHRERQLMRPASTMKLLTAITALDRLGGSYQFKTQLKYTGKIEEGVLQGDVYCVGGMDPRFNNDDMRAFVSSLQDMGVDTIRGSIYADRSMKDADLLGEGWCWDDDNPVLSPLVFARKDGFMDRFVDRLKDAGIVLETDTPQVKRCPESAFSVCTRFHTMDQIMHKMMKESDNLYAESMYYQIAASTGNRPASAKSARSVERQLLRKLGLDASRCRLADGSGLSLYNYLSAELECQLLRYAYRNENIYPHLRPSLPIAGIDGTLRKRMRGTSASGNVRAKTGTLTGIITLAGYCTAANGHDLCFVILNNGIMHAVNARRFQDRVCALLCQP</sequence>
<comment type="similarity">
    <text evidence="1">Belongs to the peptidase S13 family.</text>
</comment>
<dbReference type="AlphaFoldDB" id="A0A6A7W815"/>
<dbReference type="PANTHER" id="PTHR30023">
    <property type="entry name" value="D-ALANYL-D-ALANINE CARBOXYPEPTIDASE"/>
    <property type="match status" value="1"/>
</dbReference>
<gene>
    <name evidence="4" type="primary">dacB</name>
    <name evidence="4" type="ORF">F7D20_01100</name>
</gene>
<dbReference type="Proteomes" id="UP000384372">
    <property type="component" value="Unassembled WGS sequence"/>
</dbReference>
<feature type="region of interest" description="Disordered" evidence="3">
    <location>
        <begin position="1"/>
        <end position="24"/>
    </location>
</feature>
<dbReference type="GO" id="GO:0009002">
    <property type="term" value="F:serine-type D-Ala-D-Ala carboxypeptidase activity"/>
    <property type="evidence" value="ECO:0007669"/>
    <property type="project" value="UniProtKB-EC"/>
</dbReference>
<keyword evidence="4" id="KW-0645">Protease</keyword>
<dbReference type="InterPro" id="IPR012338">
    <property type="entry name" value="Beta-lactam/transpept-like"/>
</dbReference>
<evidence type="ECO:0000313" key="4">
    <source>
        <dbReference type="EMBL" id="MQP10585.1"/>
    </source>
</evidence>
<dbReference type="Gene3D" id="3.50.80.20">
    <property type="entry name" value="D-Ala-D-Ala carboxypeptidase C, peptidase S13"/>
    <property type="match status" value="1"/>
</dbReference>
<proteinExistence type="inferred from homology"/>
<keyword evidence="5" id="KW-1185">Reference proteome</keyword>
<organism evidence="4 5">
    <name type="scientific">Segatella copri</name>
    <dbReference type="NCBI Taxonomy" id="165179"/>
    <lineage>
        <taxon>Bacteria</taxon>
        <taxon>Pseudomonadati</taxon>
        <taxon>Bacteroidota</taxon>
        <taxon>Bacteroidia</taxon>
        <taxon>Bacteroidales</taxon>
        <taxon>Prevotellaceae</taxon>
        <taxon>Segatella</taxon>
    </lineage>
</organism>
<evidence type="ECO:0000256" key="1">
    <source>
        <dbReference type="ARBA" id="ARBA00006096"/>
    </source>
</evidence>
<dbReference type="OrthoDB" id="9802627at2"/>
<keyword evidence="4" id="KW-0121">Carboxypeptidase</keyword>
<accession>A0A6A7W815</accession>
<reference evidence="4 5" key="1">
    <citation type="submission" date="2019-09" db="EMBL/GenBank/DDBJ databases">
        <title>Distinct polysaccharide growth profiles of human intestinal Prevotella copri isolates.</title>
        <authorList>
            <person name="Fehlner-Peach H."/>
            <person name="Magnabosco C."/>
            <person name="Raghavan V."/>
            <person name="Scher J.U."/>
            <person name="Tett A."/>
            <person name="Cox L.M."/>
            <person name="Gottsegen C."/>
            <person name="Watters A."/>
            <person name="Wiltshire- Gordon J.D."/>
            <person name="Segata N."/>
            <person name="Bonneau R."/>
            <person name="Littman D.R."/>
        </authorList>
    </citation>
    <scope>NUCLEOTIDE SEQUENCE [LARGE SCALE GENOMIC DNA]</scope>
    <source>
        <strain evidence="5">iAQ1173</strain>
    </source>
</reference>
<evidence type="ECO:0000256" key="2">
    <source>
        <dbReference type="ARBA" id="ARBA00022801"/>
    </source>
</evidence>